<dbReference type="SUPFAM" id="SSF46785">
    <property type="entry name" value="Winged helix' DNA-binding domain"/>
    <property type="match status" value="1"/>
</dbReference>
<dbReference type="CDD" id="cd00090">
    <property type="entry name" value="HTH_ARSR"/>
    <property type="match status" value="1"/>
</dbReference>
<dbReference type="InterPro" id="IPR000600">
    <property type="entry name" value="ROK"/>
</dbReference>
<dbReference type="InterPro" id="IPR011991">
    <property type="entry name" value="ArsR-like_HTH"/>
</dbReference>
<dbReference type="Gene3D" id="1.10.10.10">
    <property type="entry name" value="Winged helix-like DNA-binding domain superfamily/Winged helix DNA-binding domain"/>
    <property type="match status" value="1"/>
</dbReference>
<evidence type="ECO:0000313" key="3">
    <source>
        <dbReference type="EMBL" id="RXZ67597.1"/>
    </source>
</evidence>
<feature type="domain" description="HTH marR-type" evidence="2">
    <location>
        <begin position="8"/>
        <end position="55"/>
    </location>
</feature>
<dbReference type="EMBL" id="SDPN01000044">
    <property type="protein sequence ID" value="RXZ67597.1"/>
    <property type="molecule type" value="Genomic_DNA"/>
</dbReference>
<dbReference type="InterPro" id="IPR000835">
    <property type="entry name" value="HTH_MarR-typ"/>
</dbReference>
<accession>A0A4Q2KSG5</accession>
<keyword evidence="4" id="KW-1185">Reference proteome</keyword>
<dbReference type="InterPro" id="IPR036388">
    <property type="entry name" value="WH-like_DNA-bd_sf"/>
</dbReference>
<dbReference type="InterPro" id="IPR036390">
    <property type="entry name" value="WH_DNA-bd_sf"/>
</dbReference>
<dbReference type="GO" id="GO:0003700">
    <property type="term" value="F:DNA-binding transcription factor activity"/>
    <property type="evidence" value="ECO:0007669"/>
    <property type="project" value="InterPro"/>
</dbReference>
<dbReference type="InterPro" id="IPR043129">
    <property type="entry name" value="ATPase_NBD"/>
</dbReference>
<evidence type="ECO:0000259" key="2">
    <source>
        <dbReference type="Pfam" id="PF12802"/>
    </source>
</evidence>
<organism evidence="3 4">
    <name type="scientific">Agromyces albus</name>
    <dbReference type="NCBI Taxonomy" id="205332"/>
    <lineage>
        <taxon>Bacteria</taxon>
        <taxon>Bacillati</taxon>
        <taxon>Actinomycetota</taxon>
        <taxon>Actinomycetes</taxon>
        <taxon>Micrococcales</taxon>
        <taxon>Microbacteriaceae</taxon>
        <taxon>Agromyces</taxon>
    </lineage>
</organism>
<reference evidence="3 4" key="1">
    <citation type="submission" date="2019-01" db="EMBL/GenBank/DDBJ databases">
        <title>Agromyces.</title>
        <authorList>
            <person name="Li J."/>
        </authorList>
    </citation>
    <scope>NUCLEOTIDE SEQUENCE [LARGE SCALE GENOMIC DNA]</scope>
    <source>
        <strain evidence="3 4">DSM 15934</strain>
    </source>
</reference>
<comment type="caution">
    <text evidence="3">The sequence shown here is derived from an EMBL/GenBank/DDBJ whole genome shotgun (WGS) entry which is preliminary data.</text>
</comment>
<dbReference type="AlphaFoldDB" id="A0A4Q2KSG5"/>
<sequence>MRSAWPDLAPAERGALLEVLIHGPLPRAEIARRLGLSRATLTRITRTLVEAGLLSEGATELRATTGRPSEMLQLRTDTRRFLGVKLTGDTLYAVVTDLGARILSSIEEPLVTTEVDDVVDQIAAVAARMEVEHPGLTAIGVCLAGDVANRGGEGIVTVSPFLGWRDVPLGVLLQQRTGHPSAAQNDVLALTAAEHWFGAGAGLDSMALLTVGIGLGFGLVVHGQVVTGAHGRPGRLSHVIIDSGGPICKRGHRGCASTYLVNDAIVTALGGAPLDYEGALRRAREGDPAARRAFEDAGVALGALIALVVNTIDPEKVILSGDGLAIYELAADRVHHAMDEALDTGSTVNLDVQPFDFSEWARAGAVLAIRSVLS</sequence>
<gene>
    <name evidence="3" type="ORF">ESP51_17165</name>
</gene>
<dbReference type="OrthoDB" id="4083144at2"/>
<protein>
    <submittedName>
        <fullName evidence="3">ROK family transcriptional regulator</fullName>
    </submittedName>
</protein>
<dbReference type="Pfam" id="PF12802">
    <property type="entry name" value="MarR_2"/>
    <property type="match status" value="1"/>
</dbReference>
<evidence type="ECO:0000256" key="1">
    <source>
        <dbReference type="ARBA" id="ARBA00006479"/>
    </source>
</evidence>
<dbReference type="SUPFAM" id="SSF53067">
    <property type="entry name" value="Actin-like ATPase domain"/>
    <property type="match status" value="1"/>
</dbReference>
<dbReference type="PANTHER" id="PTHR18964">
    <property type="entry name" value="ROK (REPRESSOR, ORF, KINASE) FAMILY"/>
    <property type="match status" value="1"/>
</dbReference>
<dbReference type="Pfam" id="PF00480">
    <property type="entry name" value="ROK"/>
    <property type="match status" value="1"/>
</dbReference>
<name>A0A4Q2KSG5_9MICO</name>
<dbReference type="Proteomes" id="UP000293865">
    <property type="component" value="Unassembled WGS sequence"/>
</dbReference>
<dbReference type="Gene3D" id="3.30.420.40">
    <property type="match status" value="2"/>
</dbReference>
<evidence type="ECO:0000313" key="4">
    <source>
        <dbReference type="Proteomes" id="UP000293865"/>
    </source>
</evidence>
<comment type="similarity">
    <text evidence="1">Belongs to the ROK (NagC/XylR) family.</text>
</comment>
<dbReference type="RefSeq" id="WP_129522116.1">
    <property type="nucleotide sequence ID" value="NZ_SDPN01000044.1"/>
</dbReference>
<dbReference type="PANTHER" id="PTHR18964:SF149">
    <property type="entry name" value="BIFUNCTIONAL UDP-N-ACETYLGLUCOSAMINE 2-EPIMERASE_N-ACETYLMANNOSAMINE KINASE"/>
    <property type="match status" value="1"/>
</dbReference>
<proteinExistence type="inferred from homology"/>